<dbReference type="EMBL" id="CSAE01000218">
    <property type="protein sequence ID" value="COV84061.1"/>
    <property type="molecule type" value="Genomic_DNA"/>
</dbReference>
<accession>A0A0U0R885</accession>
<proteinExistence type="predicted"/>
<dbReference type="AlphaFoldDB" id="A0A0U0R885"/>
<evidence type="ECO:0000313" key="2">
    <source>
        <dbReference type="Proteomes" id="UP000038802"/>
    </source>
</evidence>
<gene>
    <name evidence="1" type="ORF">ERS007703_02144</name>
</gene>
<reference evidence="2" key="1">
    <citation type="submission" date="2015-03" db="EMBL/GenBank/DDBJ databases">
        <authorList>
            <consortium name="Pathogen Informatics"/>
        </authorList>
    </citation>
    <scope>NUCLEOTIDE SEQUENCE [LARGE SCALE GENOMIC DNA]</scope>
    <source>
        <strain evidence="2">K00500041</strain>
    </source>
</reference>
<name>A0A0U0R885_MYCTX</name>
<protein>
    <submittedName>
        <fullName evidence="1">Uncharacterized protein</fullName>
    </submittedName>
</protein>
<dbReference type="Proteomes" id="UP000038802">
    <property type="component" value="Unassembled WGS sequence"/>
</dbReference>
<evidence type="ECO:0000313" key="1">
    <source>
        <dbReference type="EMBL" id="COV84061.1"/>
    </source>
</evidence>
<sequence length="283" mass="30420">MATHHLEAHRYRGILAALVDVVVHPQFVIRQRSFVAPAVRQHPVALVGQALVPQLFEGPNHRLHVSQIERLVIVVEVDPASLPSYIRLPLVGVAQHGCAAGIVEGGDTHGLDLGFVSDAKLALDFEFGGQPVSVPAEATLHLVTAHSAISRHDVFDVAGEQVPIMRQTVGKRRPVIEHILGGAIAASNAGPEGVVTGPVVEDLEFECREVGCPAGQLWICVIGHFARRLPRPQHRSALRACNPGSGTTPRRCANAAVPPRLPRRCAAARLEAVTGQPVRFYWA</sequence>
<organism evidence="1 2">
    <name type="scientific">Mycobacterium tuberculosis</name>
    <dbReference type="NCBI Taxonomy" id="1773"/>
    <lineage>
        <taxon>Bacteria</taxon>
        <taxon>Bacillati</taxon>
        <taxon>Actinomycetota</taxon>
        <taxon>Actinomycetes</taxon>
        <taxon>Mycobacteriales</taxon>
        <taxon>Mycobacteriaceae</taxon>
        <taxon>Mycobacterium</taxon>
        <taxon>Mycobacterium tuberculosis complex</taxon>
    </lineage>
</organism>